<accession>A0A8H9UJC4</accession>
<reference evidence="2" key="2">
    <citation type="submission" date="2020-09" db="EMBL/GenBank/DDBJ databases">
        <authorList>
            <consortium name="NCBI Pathogen Detection Project"/>
        </authorList>
    </citation>
    <scope>NUCLEOTIDE SEQUENCE</scope>
    <source>
        <strain evidence="2">O50</strain>
    </source>
</reference>
<dbReference type="EMBL" id="DACSXJ010000001">
    <property type="protein sequence ID" value="HAT3895846.1"/>
    <property type="molecule type" value="Genomic_DNA"/>
</dbReference>
<dbReference type="PANTHER" id="PTHR22916">
    <property type="entry name" value="GLYCOSYLTRANSFERASE"/>
    <property type="match status" value="1"/>
</dbReference>
<proteinExistence type="predicted"/>
<dbReference type="Proteomes" id="UP000855471">
    <property type="component" value="Unassembled WGS sequence"/>
</dbReference>
<dbReference type="InterPro" id="IPR029044">
    <property type="entry name" value="Nucleotide-diphossugar_trans"/>
</dbReference>
<protein>
    <submittedName>
        <fullName evidence="2">Glycosyltransferase family 2 protein</fullName>
    </submittedName>
</protein>
<organism evidence="2">
    <name type="scientific">Citrobacter freundii</name>
    <dbReference type="NCBI Taxonomy" id="546"/>
    <lineage>
        <taxon>Bacteria</taxon>
        <taxon>Pseudomonadati</taxon>
        <taxon>Pseudomonadota</taxon>
        <taxon>Gammaproteobacteria</taxon>
        <taxon>Enterobacterales</taxon>
        <taxon>Enterobacteriaceae</taxon>
        <taxon>Citrobacter</taxon>
        <taxon>Citrobacter freundii complex</taxon>
    </lineage>
</organism>
<keyword evidence="2" id="KW-0808">Transferase</keyword>
<dbReference type="Pfam" id="PF00535">
    <property type="entry name" value="Glycos_transf_2"/>
    <property type="match status" value="1"/>
</dbReference>
<dbReference type="InterPro" id="IPR001173">
    <property type="entry name" value="Glyco_trans_2-like"/>
</dbReference>
<dbReference type="GO" id="GO:0016758">
    <property type="term" value="F:hexosyltransferase activity"/>
    <property type="evidence" value="ECO:0007669"/>
    <property type="project" value="UniProtKB-ARBA"/>
</dbReference>
<dbReference type="CDD" id="cd00761">
    <property type="entry name" value="Glyco_tranf_GTA_type"/>
    <property type="match status" value="1"/>
</dbReference>
<gene>
    <name evidence="2" type="ORF">I9Y29_000222</name>
</gene>
<name>A0A8H9UJC4_CITFR</name>
<dbReference type="Gene3D" id="3.90.550.10">
    <property type="entry name" value="Spore Coat Polysaccharide Biosynthesis Protein SpsA, Chain A"/>
    <property type="match status" value="1"/>
</dbReference>
<dbReference type="AlphaFoldDB" id="A0A8H9UJC4"/>
<evidence type="ECO:0000313" key="2">
    <source>
        <dbReference type="EMBL" id="HAT3895846.1"/>
    </source>
</evidence>
<evidence type="ECO:0000259" key="1">
    <source>
        <dbReference type="Pfam" id="PF00535"/>
    </source>
</evidence>
<reference evidence="2" key="1">
    <citation type="journal article" date="2018" name="Genome Biol.">
        <title>SKESA: strategic k-mer extension for scrupulous assemblies.</title>
        <authorList>
            <person name="Souvorov A."/>
            <person name="Agarwala R."/>
            <person name="Lipman D.J."/>
        </authorList>
    </citation>
    <scope>NUCLEOTIDE SEQUENCE</scope>
    <source>
        <strain evidence="2">O50</strain>
    </source>
</reference>
<comment type="caution">
    <text evidence="2">The sequence shown here is derived from an EMBL/GenBank/DDBJ whole genome shotgun (WGS) entry which is preliminary data.</text>
</comment>
<dbReference type="RefSeq" id="WP_081365417.1">
    <property type="nucleotide sequence ID" value="NZ_CABDWZ010000001.1"/>
</dbReference>
<sequence>MMTKVSIIIPVYNAQNTIIKALTSVKEQSFPHYEIIIVNDGSSDSTDEKILSFIETNAELNIIYIKQENRGVASARNVGLLRATGEYIAFLDADDVWLFEKLDTQVKLLDSHQDIFLCGTMFDGFNANIKRLLPTGIANIYVVTFNNQLVKNYFQPSTVLFRRCVLQSCGYFIEGMTHAEEGLFFYKIVDKYKCVLLNKNLLVYGEGKQLFGHSGLSSDLWKMEKGELYNYWFLRNENMITKRRYYILITISIIKFLRRLIISKCKIKND</sequence>
<feature type="domain" description="Glycosyltransferase 2-like" evidence="1">
    <location>
        <begin position="6"/>
        <end position="133"/>
    </location>
</feature>
<dbReference type="SUPFAM" id="SSF53448">
    <property type="entry name" value="Nucleotide-diphospho-sugar transferases"/>
    <property type="match status" value="1"/>
</dbReference>